<proteinExistence type="predicted"/>
<dbReference type="PANTHER" id="PTHR47324:SF1">
    <property type="entry name" value="EGF-LIKE DOMAIN-CONTAINING PROTEIN-RELATED"/>
    <property type="match status" value="1"/>
</dbReference>
<keyword evidence="1" id="KW-0245">EGF-like domain</keyword>
<reference evidence="4" key="1">
    <citation type="submission" date="2022-11" db="UniProtKB">
        <authorList>
            <consortium name="WormBaseParasite"/>
        </authorList>
    </citation>
    <scope>IDENTIFICATION</scope>
</reference>
<evidence type="ECO:0000259" key="2">
    <source>
        <dbReference type="PROSITE" id="PS50026"/>
    </source>
</evidence>
<feature type="disulfide bond" evidence="1">
    <location>
        <begin position="1488"/>
        <end position="1497"/>
    </location>
</feature>
<feature type="disulfide bond" evidence="1">
    <location>
        <begin position="1469"/>
        <end position="1486"/>
    </location>
</feature>
<feature type="domain" description="EGF-like" evidence="2">
    <location>
        <begin position="1008"/>
        <end position="1042"/>
    </location>
</feature>
<dbReference type="InterPro" id="IPR053295">
    <property type="entry name" value="Innate_immunity_reg"/>
</dbReference>
<feature type="disulfide bond" evidence="1">
    <location>
        <begin position="55"/>
        <end position="64"/>
    </location>
</feature>
<dbReference type="SMART" id="SM00181">
    <property type="entry name" value="EGF"/>
    <property type="match status" value="3"/>
</dbReference>
<feature type="domain" description="EGF-like" evidence="2">
    <location>
        <begin position="31"/>
        <end position="65"/>
    </location>
</feature>
<dbReference type="InterPro" id="IPR000742">
    <property type="entry name" value="EGF"/>
</dbReference>
<dbReference type="WBParaSite" id="ACRNAN_Path_453.g1725.t1">
    <property type="protein sequence ID" value="ACRNAN_Path_453.g1725.t1"/>
    <property type="gene ID" value="ACRNAN_Path_453.g1725"/>
</dbReference>
<dbReference type="PROSITE" id="PS50026">
    <property type="entry name" value="EGF_3"/>
    <property type="match status" value="3"/>
</dbReference>
<comment type="caution">
    <text evidence="1">Lacks conserved residue(s) required for the propagation of feature annotation.</text>
</comment>
<accession>A0A914C789</accession>
<dbReference type="PROSITE" id="PS01186">
    <property type="entry name" value="EGF_2"/>
    <property type="match status" value="3"/>
</dbReference>
<dbReference type="Proteomes" id="UP000887540">
    <property type="component" value="Unplaced"/>
</dbReference>
<feature type="domain" description="EGF-like" evidence="2">
    <location>
        <begin position="1460"/>
        <end position="1498"/>
    </location>
</feature>
<feature type="disulfide bond" evidence="1">
    <location>
        <begin position="1032"/>
        <end position="1041"/>
    </location>
</feature>
<evidence type="ECO:0000313" key="4">
    <source>
        <dbReference type="WBParaSite" id="ACRNAN_Path_453.g1725.t1"/>
    </source>
</evidence>
<organism evidence="3 4">
    <name type="scientific">Acrobeloides nanus</name>
    <dbReference type="NCBI Taxonomy" id="290746"/>
    <lineage>
        <taxon>Eukaryota</taxon>
        <taxon>Metazoa</taxon>
        <taxon>Ecdysozoa</taxon>
        <taxon>Nematoda</taxon>
        <taxon>Chromadorea</taxon>
        <taxon>Rhabditida</taxon>
        <taxon>Tylenchina</taxon>
        <taxon>Cephalobomorpha</taxon>
        <taxon>Cephaloboidea</taxon>
        <taxon>Cephalobidae</taxon>
        <taxon>Acrobeloides</taxon>
    </lineage>
</organism>
<evidence type="ECO:0000256" key="1">
    <source>
        <dbReference type="PROSITE-ProRule" id="PRU00076"/>
    </source>
</evidence>
<dbReference type="PANTHER" id="PTHR47324">
    <property type="entry name" value="PROTEIN IRG-7-RELATED"/>
    <property type="match status" value="1"/>
</dbReference>
<keyword evidence="1" id="KW-1015">Disulfide bond</keyword>
<evidence type="ECO:0000313" key="3">
    <source>
        <dbReference type="Proteomes" id="UP000887540"/>
    </source>
</evidence>
<sequence length="1858" mass="207362">MLEPPLKDEIICDNDGFYLGNGSCHCNLYTSDQICSTWDCLNYGFNSDKRPSCECPLGFVGPHCEPTTCISNEQGLISVFNDDSNSVTFLLIYNDGIKNMFTSDNITGGIINALAQSPNLNRAVLYGAQTLPGNGDHILCNKIIDGALDTCISNGIAGWNDVYECNSPDCYFLIPSFITEALLYTSINSPLIIITNGPLAEYQDSDITYIISIAIARRIQITVIVATYKTETEDAFQNKGFLALKNISDKTLGFFLSPYEPPPFSNLYTGADKIQTIIPAILPILLDKIDVSVGVVNDGCNFEVNSSFHCGFNSPCPSNSYGYIALFSYTPNPPINDAKPPNFKVNLPSNTVSKINSRSLQIFSFDLPSNNNRPTTFNVTADPAIKSCSYHIFTGLISTKTYIGYIQDTGVDVSSFQDKQADITSALPLSNVPNTIVAHTKYIGNDQELSSLQLDCINYDLSVDFKPLYPNSSHSKRLCFFDSVYAELNCTLVGSYGLLHIKATTWPYEELIPFICIDDSNSIFTVSGTRFKKSTKIQQQSQLLDDANNTCSNIGIQPALDWPKQEETKVQRSFYLALTNSGPIINQLFNQPPDQQFIVTLQEYIKSYDDEFFNKYHLLKFLNGQFNYTIWDDYENFRTSLMTDLNFNQSIASISNTSTTLSDLLCQMLCRPGCNSMLGGLEQLLLPDSEIFVISDVELSDNVPLCASKAIEYYKLRLSFLYLNNFPDDQIKNGSDLSQITKGFPIVFSNISDISTFFKFYQKKADSELVLSDFNDASWKSMRSMPFNYLSNRQYFAMVRTNIFITPETYVNITDINGNISYRTLMPSQTIEPSLAIYELPHDIPNGTYCLVFNNIPLYKYFYYMKLFEVTPPNRYYFAFAKNYKATQNDAYMTYPIYNDINLNPVVKTVNNSAATYTLYQSINGSIVPIYQGALIPRDPQSCIYNQYSNFSWYCNEPNALYYLKVDDGSTDTRTELVTCYSDKNDTNNVCFNGYIDNNKCVCNCGYTGDKCDTIICQNGGTPTNRDQACLCKNGFSGVFCEISSWPCINQPQYPTYNTEVRTLVFIINNIDEIVNNLPDIRELGTNNGNEFFSNTVKKFILATYSCVNQVMVYDVQSFTDIVKFKTAITMVKSNGSAPCSQANAQEVIKSTLQLAQPRALVIVAGGATQCNNNFDSEFANLIAKTKAEIRIFQPSDQSSQKCFQQIASLANGLALTPLATNFKKLYQYVNAIIPPDDSLRLTVLDVGYFTNTSSFTRTLNVEYPISLVISLINLKIESQTSVTLIDDNVYVLNLTSPTTLNFTSLFSNNCGFLIEALTAFQMSYGVTPLSVSSTPLYATNNYFVSNFISYIKDYDKGQSSDHPTFQLSQIDFSTGVHEYFPTNKCPTKTTCTYPFSVEFQCPDAFIGIIKTKVALTLTDAFGPIYNGQEVVNTYCLTNITCIHGNNLNEGACLCENGWTGFDCSYPVCLNNGKFVTYASRGGSSCKCEPPYYGPRCENNANQTLPLKRNILFLLDTYDQELFDRRIAIINKTLSLYDNSNAQFAIASNTGSKTFAPIGLDNKEKILASLPKSAFPNSSVELDSAFQFFDNLTLNSNSSQYISGIFFLTQTSYPIDFDQTHYLNLMGKNVIFLSGIPGDDTNTTSESYALELNLIGGVIESVSDDDIINQYVIAMKGSDLTTSTTTTITPPITTTIARDCVYYKKIDVEFIIDVTLNASIYKNITLNFGALFGSGFLLANDSSRILVRRIADTKDWSSAVTEQTFCNYENITFWKNIANFGYYRFTELYLNTSLIESSKDFTNPTACADPSKPQYIIYLTAHDSVADAATAPLLKNSTISSTVKIIALTFAIHLIYCL</sequence>
<name>A0A914C789_9BILA</name>
<dbReference type="Gene3D" id="2.10.25.10">
    <property type="entry name" value="Laminin"/>
    <property type="match status" value="2"/>
</dbReference>
<protein>
    <submittedName>
        <fullName evidence="4">EGF-like domain-containing protein</fullName>
    </submittedName>
</protein>
<keyword evidence="3" id="KW-1185">Reference proteome</keyword>
<dbReference type="PROSITE" id="PS00022">
    <property type="entry name" value="EGF_1"/>
    <property type="match status" value="3"/>
</dbReference>